<organism evidence="2 3">
    <name type="scientific">Halarchaeum grantii</name>
    <dbReference type="NCBI Taxonomy" id="1193105"/>
    <lineage>
        <taxon>Archaea</taxon>
        <taxon>Methanobacteriati</taxon>
        <taxon>Methanobacteriota</taxon>
        <taxon>Stenosarchaea group</taxon>
        <taxon>Halobacteria</taxon>
        <taxon>Halobacteriales</taxon>
        <taxon>Halobacteriaceae</taxon>
    </lineage>
</organism>
<feature type="transmembrane region" description="Helical" evidence="1">
    <location>
        <begin position="48"/>
        <end position="67"/>
    </location>
</feature>
<evidence type="ECO:0000313" key="3">
    <source>
        <dbReference type="Proteomes" id="UP000628840"/>
    </source>
</evidence>
<keyword evidence="1" id="KW-0812">Transmembrane</keyword>
<dbReference type="RefSeq" id="WP_188881709.1">
    <property type="nucleotide sequence ID" value="NZ_BMPF01000002.1"/>
</dbReference>
<dbReference type="AlphaFoldDB" id="A0A830F986"/>
<keyword evidence="1" id="KW-1133">Transmembrane helix</keyword>
<proteinExistence type="predicted"/>
<dbReference type="Proteomes" id="UP000628840">
    <property type="component" value="Unassembled WGS sequence"/>
</dbReference>
<feature type="transmembrane region" description="Helical" evidence="1">
    <location>
        <begin position="20"/>
        <end position="41"/>
    </location>
</feature>
<gene>
    <name evidence="2" type="ORF">GCM10009037_14510</name>
</gene>
<protein>
    <submittedName>
        <fullName evidence="2">Uncharacterized protein</fullName>
    </submittedName>
</protein>
<evidence type="ECO:0000313" key="2">
    <source>
        <dbReference type="EMBL" id="GGL31980.1"/>
    </source>
</evidence>
<comment type="caution">
    <text evidence="2">The sequence shown here is derived from an EMBL/GenBank/DDBJ whole genome shotgun (WGS) entry which is preliminary data.</text>
</comment>
<evidence type="ECO:0000256" key="1">
    <source>
        <dbReference type="SAM" id="Phobius"/>
    </source>
</evidence>
<reference evidence="2 3" key="1">
    <citation type="journal article" date="2019" name="Int. J. Syst. Evol. Microbiol.">
        <title>The Global Catalogue of Microorganisms (GCM) 10K type strain sequencing project: providing services to taxonomists for standard genome sequencing and annotation.</title>
        <authorList>
            <consortium name="The Broad Institute Genomics Platform"/>
            <consortium name="The Broad Institute Genome Sequencing Center for Infectious Disease"/>
            <person name="Wu L."/>
            <person name="Ma J."/>
        </authorList>
    </citation>
    <scope>NUCLEOTIDE SEQUENCE [LARGE SCALE GENOMIC DNA]</scope>
    <source>
        <strain evidence="2 3">JCM 19585</strain>
    </source>
</reference>
<dbReference type="EMBL" id="BMPF01000002">
    <property type="protein sequence ID" value="GGL31980.1"/>
    <property type="molecule type" value="Genomic_DNA"/>
</dbReference>
<name>A0A830F986_9EURY</name>
<keyword evidence="3" id="KW-1185">Reference proteome</keyword>
<sequence>MVSKSTRDGLAMLALTDVRLRLALAAGAFTGLAALALLATLDYRGRAAVAFIALSGAAGALAVWRVIPGPGD</sequence>
<accession>A0A830F986</accession>
<keyword evidence="1" id="KW-0472">Membrane</keyword>